<protein>
    <submittedName>
        <fullName evidence="2">Glutaredoxin family protein</fullName>
    </submittedName>
</protein>
<evidence type="ECO:0000313" key="3">
    <source>
        <dbReference type="Proteomes" id="UP000663505"/>
    </source>
</evidence>
<dbReference type="SUPFAM" id="SSF52833">
    <property type="entry name" value="Thioredoxin-like"/>
    <property type="match status" value="1"/>
</dbReference>
<dbReference type="Pfam" id="PF00462">
    <property type="entry name" value="Glutaredoxin"/>
    <property type="match status" value="1"/>
</dbReference>
<dbReference type="PROSITE" id="PS00195">
    <property type="entry name" value="GLUTAREDOXIN_1"/>
    <property type="match status" value="1"/>
</dbReference>
<dbReference type="PANTHER" id="PTHR34386:SF1">
    <property type="entry name" value="GLUTAREDOXIN-LIKE PROTEIN NRDH"/>
    <property type="match status" value="1"/>
</dbReference>
<dbReference type="EMBL" id="CP071182">
    <property type="protein sequence ID" value="QSO46403.1"/>
    <property type="molecule type" value="Genomic_DNA"/>
</dbReference>
<dbReference type="PROSITE" id="PS51354">
    <property type="entry name" value="GLUTAREDOXIN_2"/>
    <property type="match status" value="1"/>
</dbReference>
<dbReference type="CDD" id="cd02976">
    <property type="entry name" value="NrdH"/>
    <property type="match status" value="1"/>
</dbReference>
<sequence>MSSKVIMYVIPICPYCRQAKNFLRQRGIPFEERNILFHRKYRQEFEHLTTVMTVPVTTFDGQVVIGYDKTKFERALKNMAEQQQTKETI</sequence>
<dbReference type="GO" id="GO:0045454">
    <property type="term" value="P:cell redox homeostasis"/>
    <property type="evidence" value="ECO:0007669"/>
    <property type="project" value="TreeGrafter"/>
</dbReference>
<gene>
    <name evidence="2" type="ORF">JZ786_18250</name>
</gene>
<dbReference type="Gene3D" id="3.40.30.10">
    <property type="entry name" value="Glutaredoxin"/>
    <property type="match status" value="1"/>
</dbReference>
<feature type="domain" description="Glutaredoxin" evidence="1">
    <location>
        <begin position="5"/>
        <end position="64"/>
    </location>
</feature>
<accession>A0A9X7VZ70</accession>
<evidence type="ECO:0000259" key="1">
    <source>
        <dbReference type="Pfam" id="PF00462"/>
    </source>
</evidence>
<name>A0A9X7VZ70_9BACL</name>
<dbReference type="InterPro" id="IPR002109">
    <property type="entry name" value="Glutaredoxin"/>
</dbReference>
<dbReference type="GO" id="GO:0009055">
    <property type="term" value="F:electron transfer activity"/>
    <property type="evidence" value="ECO:0007669"/>
    <property type="project" value="TreeGrafter"/>
</dbReference>
<keyword evidence="3" id="KW-1185">Reference proteome</keyword>
<organism evidence="2 3">
    <name type="scientific">Alicyclobacillus mengziensis</name>
    <dbReference type="NCBI Taxonomy" id="2931921"/>
    <lineage>
        <taxon>Bacteria</taxon>
        <taxon>Bacillati</taxon>
        <taxon>Bacillota</taxon>
        <taxon>Bacilli</taxon>
        <taxon>Bacillales</taxon>
        <taxon>Alicyclobacillaceae</taxon>
        <taxon>Alicyclobacillus</taxon>
    </lineage>
</organism>
<proteinExistence type="predicted"/>
<dbReference type="InterPro" id="IPR036249">
    <property type="entry name" value="Thioredoxin-like_sf"/>
</dbReference>
<dbReference type="RefSeq" id="WP_206655772.1">
    <property type="nucleotide sequence ID" value="NZ_CP071182.1"/>
</dbReference>
<dbReference type="InterPro" id="IPR011767">
    <property type="entry name" value="GLR_AS"/>
</dbReference>
<evidence type="ECO:0000313" key="2">
    <source>
        <dbReference type="EMBL" id="QSO46403.1"/>
    </source>
</evidence>
<dbReference type="Proteomes" id="UP000663505">
    <property type="component" value="Chromosome"/>
</dbReference>
<dbReference type="InterPro" id="IPR051548">
    <property type="entry name" value="Grx-like_ET"/>
</dbReference>
<dbReference type="PANTHER" id="PTHR34386">
    <property type="entry name" value="GLUTAREDOXIN"/>
    <property type="match status" value="1"/>
</dbReference>
<dbReference type="AlphaFoldDB" id="A0A9X7VZ70"/>
<reference evidence="2 3" key="1">
    <citation type="submission" date="2021-02" db="EMBL/GenBank/DDBJ databases">
        <title>Alicyclobacillus curvatus sp. nov. and Alicyclobacillus mengziensis sp. nov., two acidophilic bacteria isolated from acid mine drainage.</title>
        <authorList>
            <person name="Huang Y."/>
        </authorList>
    </citation>
    <scope>NUCLEOTIDE SEQUENCE [LARGE SCALE GENOMIC DNA]</scope>
    <source>
        <strain evidence="2 3">S30H14</strain>
    </source>
</reference>
<dbReference type="KEGG" id="afx:JZ786_18250"/>